<evidence type="ECO:0000313" key="4">
    <source>
        <dbReference type="EMBL" id="TMI75874.1"/>
    </source>
</evidence>
<dbReference type="GO" id="GO:0016491">
    <property type="term" value="F:oxidoreductase activity"/>
    <property type="evidence" value="ECO:0007669"/>
    <property type="project" value="UniProtKB-KW"/>
</dbReference>
<sequence length="217" mass="24156">MWVLRVSWLLGPLVPGSTWCRARCGSHPTRRRTRLNVDAYRSIVTKRDLRSFTDRSIEEPVLMKILNAGRMAGSSRNRQPWHFVVIRERPRLRELAAFGRFAQHVGTAAAAIALVLEDSGAAFDAGRCAQNIMLAAWSWGVASCPATMHQSAEAKVFLRIPPDKTLAIVVSLGYPHPRGRGAIERTALRILASRGRRPLVSMVSWEEYGPSSIPIPH</sequence>
<dbReference type="Pfam" id="PF00881">
    <property type="entry name" value="Nitroreductase"/>
    <property type="match status" value="2"/>
</dbReference>
<protein>
    <submittedName>
        <fullName evidence="4">Nitroreductase family protein</fullName>
    </submittedName>
</protein>
<dbReference type="SUPFAM" id="SSF55469">
    <property type="entry name" value="FMN-dependent nitroreductase-like"/>
    <property type="match status" value="1"/>
</dbReference>
<reference evidence="4 5" key="1">
    <citation type="journal article" date="2019" name="Nat. Microbiol.">
        <title>Mediterranean grassland soil C-N compound turnover is dependent on rainfall and depth, and is mediated by genomically divergent microorganisms.</title>
        <authorList>
            <person name="Diamond S."/>
            <person name="Andeer P.F."/>
            <person name="Li Z."/>
            <person name="Crits-Christoph A."/>
            <person name="Burstein D."/>
            <person name="Anantharaman K."/>
            <person name="Lane K.R."/>
            <person name="Thomas B.C."/>
            <person name="Pan C."/>
            <person name="Northen T.R."/>
            <person name="Banfield J.F."/>
        </authorList>
    </citation>
    <scope>NUCLEOTIDE SEQUENCE [LARGE SCALE GENOMIC DNA]</scope>
    <source>
        <strain evidence="4">NP_8</strain>
    </source>
</reference>
<gene>
    <name evidence="4" type="ORF">E6H05_05570</name>
</gene>
<keyword evidence="2" id="KW-0560">Oxidoreductase</keyword>
<accession>A0A537IX23</accession>
<comment type="caution">
    <text evidence="4">The sequence shown here is derived from an EMBL/GenBank/DDBJ whole genome shotgun (WGS) entry which is preliminary data.</text>
</comment>
<proteinExistence type="inferred from homology"/>
<organism evidence="4 5">
    <name type="scientific">Candidatus Segetimicrobium genomatis</name>
    <dbReference type="NCBI Taxonomy" id="2569760"/>
    <lineage>
        <taxon>Bacteria</taxon>
        <taxon>Bacillati</taxon>
        <taxon>Candidatus Sysuimicrobiota</taxon>
        <taxon>Candidatus Sysuimicrobiia</taxon>
        <taxon>Candidatus Sysuimicrobiales</taxon>
        <taxon>Candidatus Segetimicrobiaceae</taxon>
        <taxon>Candidatus Segetimicrobium</taxon>
    </lineage>
</organism>
<name>A0A537IX23_9BACT</name>
<dbReference type="Proteomes" id="UP000318834">
    <property type="component" value="Unassembled WGS sequence"/>
</dbReference>
<dbReference type="Gene3D" id="3.40.109.10">
    <property type="entry name" value="NADH Oxidase"/>
    <property type="match status" value="1"/>
</dbReference>
<dbReference type="PANTHER" id="PTHR43673">
    <property type="entry name" value="NAD(P)H NITROREDUCTASE YDGI-RELATED"/>
    <property type="match status" value="1"/>
</dbReference>
<evidence type="ECO:0000256" key="2">
    <source>
        <dbReference type="ARBA" id="ARBA00023002"/>
    </source>
</evidence>
<comment type="similarity">
    <text evidence="1">Belongs to the nitroreductase family.</text>
</comment>
<evidence type="ECO:0000259" key="3">
    <source>
        <dbReference type="Pfam" id="PF00881"/>
    </source>
</evidence>
<dbReference type="InterPro" id="IPR000415">
    <property type="entry name" value="Nitroreductase-like"/>
</dbReference>
<feature type="domain" description="Nitroreductase" evidence="3">
    <location>
        <begin position="45"/>
        <end position="96"/>
    </location>
</feature>
<feature type="domain" description="Nitroreductase" evidence="3">
    <location>
        <begin position="120"/>
        <end position="174"/>
    </location>
</feature>
<dbReference type="PANTHER" id="PTHR43673:SF10">
    <property type="entry name" value="NADH DEHYDROGENASE_NAD(P)H NITROREDUCTASE XCC3605-RELATED"/>
    <property type="match status" value="1"/>
</dbReference>
<dbReference type="InterPro" id="IPR029479">
    <property type="entry name" value="Nitroreductase"/>
</dbReference>
<dbReference type="CDD" id="cd02062">
    <property type="entry name" value="Nitro_FMN_reductase"/>
    <property type="match status" value="1"/>
</dbReference>
<dbReference type="AlphaFoldDB" id="A0A537IX23"/>
<evidence type="ECO:0000313" key="5">
    <source>
        <dbReference type="Proteomes" id="UP000318834"/>
    </source>
</evidence>
<dbReference type="EMBL" id="VBAP01000038">
    <property type="protein sequence ID" value="TMI75874.1"/>
    <property type="molecule type" value="Genomic_DNA"/>
</dbReference>
<evidence type="ECO:0000256" key="1">
    <source>
        <dbReference type="ARBA" id="ARBA00007118"/>
    </source>
</evidence>